<reference evidence="2" key="1">
    <citation type="submission" date="2025-08" db="UniProtKB">
        <authorList>
            <consortium name="RefSeq"/>
        </authorList>
    </citation>
    <scope>IDENTIFICATION</scope>
    <source>
        <tissue evidence="2">Gonads</tissue>
    </source>
</reference>
<dbReference type="Proteomes" id="UP000085678">
    <property type="component" value="Unplaced"/>
</dbReference>
<accession>A0A1S3J8C2</accession>
<dbReference type="AlphaFoldDB" id="A0A1S3J8C2"/>
<name>A0A1S3J8C2_LINAN</name>
<proteinExistence type="predicted"/>
<dbReference type="OrthoDB" id="6077660at2759"/>
<dbReference type="RefSeq" id="XP_013406645.1">
    <property type="nucleotide sequence ID" value="XM_013551191.1"/>
</dbReference>
<gene>
    <name evidence="2" type="primary">LOC106171065</name>
</gene>
<dbReference type="GeneID" id="106171065"/>
<organism evidence="1 2">
    <name type="scientific">Lingula anatina</name>
    <name type="common">Brachiopod</name>
    <name type="synonym">Lingula unguis</name>
    <dbReference type="NCBI Taxonomy" id="7574"/>
    <lineage>
        <taxon>Eukaryota</taxon>
        <taxon>Metazoa</taxon>
        <taxon>Spiralia</taxon>
        <taxon>Lophotrochozoa</taxon>
        <taxon>Brachiopoda</taxon>
        <taxon>Linguliformea</taxon>
        <taxon>Lingulata</taxon>
        <taxon>Lingulida</taxon>
        <taxon>Linguloidea</taxon>
        <taxon>Lingulidae</taxon>
        <taxon>Lingula</taxon>
    </lineage>
</organism>
<protein>
    <submittedName>
        <fullName evidence="2">Uncharacterized protein LOC106171065 isoform X2</fullName>
    </submittedName>
</protein>
<evidence type="ECO:0000313" key="1">
    <source>
        <dbReference type="Proteomes" id="UP000085678"/>
    </source>
</evidence>
<keyword evidence="1" id="KW-1185">Reference proteome</keyword>
<sequence>MINTAKMMMLQALKDQTEKLPKLMIVLLSLLAFCDFEAQATVQLTNGRCSFSLEEISPEQECCDSHKIKQLIASLKTRVDALESDKWRLVFKAVAGAGGDIFQLWNSNQALNEENPQAKQLNDNLKAHYKSSAVNNWTSQNIRYVKVALYQAGIERLTLVFNAVGSDKMTWFTKDKLISSPSYLARHFFINKSYNGCGNDVGWLSVINRAGCPYEVFSSYPAFIFAPGHMAIRYTKETLAHADVFAIFTATE</sequence>
<evidence type="ECO:0000313" key="2">
    <source>
        <dbReference type="RefSeq" id="XP_013406645.1"/>
    </source>
</evidence>